<dbReference type="PROSITE" id="PS51704">
    <property type="entry name" value="GP_PDE"/>
    <property type="match status" value="1"/>
</dbReference>
<evidence type="ECO:0000259" key="1">
    <source>
        <dbReference type="PROSITE" id="PS51704"/>
    </source>
</evidence>
<dbReference type="EMBL" id="JBHUFZ010000015">
    <property type="protein sequence ID" value="MFD1889898.1"/>
    <property type="molecule type" value="Genomic_DNA"/>
</dbReference>
<reference evidence="3" key="1">
    <citation type="journal article" date="2019" name="Int. J. Syst. Evol. Microbiol.">
        <title>The Global Catalogue of Microorganisms (GCM) 10K type strain sequencing project: providing services to taxonomists for standard genome sequencing and annotation.</title>
        <authorList>
            <consortium name="The Broad Institute Genomics Platform"/>
            <consortium name="The Broad Institute Genome Sequencing Center for Infectious Disease"/>
            <person name="Wu L."/>
            <person name="Ma J."/>
        </authorList>
    </citation>
    <scope>NUCLEOTIDE SEQUENCE [LARGE SCALE GENOMIC DNA]</scope>
    <source>
        <strain evidence="3">CAIM 431</strain>
    </source>
</reference>
<dbReference type="PROSITE" id="PS50007">
    <property type="entry name" value="PIPLC_X_DOMAIN"/>
    <property type="match status" value="1"/>
</dbReference>
<feature type="domain" description="GP-PDE" evidence="1">
    <location>
        <begin position="13"/>
        <end position="253"/>
    </location>
</feature>
<accession>A0ABW4RW98</accession>
<keyword evidence="3" id="KW-1185">Reference proteome</keyword>
<organism evidence="2 3">
    <name type="scientific">Luteococcus peritonei</name>
    <dbReference type="NCBI Taxonomy" id="88874"/>
    <lineage>
        <taxon>Bacteria</taxon>
        <taxon>Bacillati</taxon>
        <taxon>Actinomycetota</taxon>
        <taxon>Actinomycetes</taxon>
        <taxon>Propionibacteriales</taxon>
        <taxon>Propionibacteriaceae</taxon>
        <taxon>Luteococcus</taxon>
    </lineage>
</organism>
<comment type="caution">
    <text evidence="2">The sequence shown here is derived from an EMBL/GenBank/DDBJ whole genome shotgun (WGS) entry which is preliminary data.</text>
</comment>
<name>A0ABW4RW98_9ACTN</name>
<dbReference type="Proteomes" id="UP001597326">
    <property type="component" value="Unassembled WGS sequence"/>
</dbReference>
<sequence length="271" mass="29889">MRARDFAYFDQPFIPLAHRGGSLLEGNQGRENTLEAFGRAVELGYRYLETDVHATRDGHLVAFHDDRLDRVSDRTGLIAELSLAEVRSARVGGDAIIPTLDEVLERFGQARLNIDIKAPGAVEPLARTLADHGAEDRVCVGSFGEDRLRRFRHLTGGRVATSAGPVGVAWTARVPLLPRLLASPAVAFQVPEEHVVRGRRVKILTPFLLSSAHRRGKVVHVWTVNDADRMDGLIDQGVDGIVTDAVDVLRGVLERRGMWPRGHREPTSPQL</sequence>
<dbReference type="Pfam" id="PF03009">
    <property type="entry name" value="GDPD"/>
    <property type="match status" value="1"/>
</dbReference>
<protein>
    <submittedName>
        <fullName evidence="2">Glycerophosphodiester phosphodiesterase</fullName>
    </submittedName>
</protein>
<evidence type="ECO:0000313" key="3">
    <source>
        <dbReference type="Proteomes" id="UP001597326"/>
    </source>
</evidence>
<dbReference type="CDD" id="cd08561">
    <property type="entry name" value="GDPD_cytoplasmic_ScUgpQ2_like"/>
    <property type="match status" value="1"/>
</dbReference>
<dbReference type="InterPro" id="IPR030395">
    <property type="entry name" value="GP_PDE_dom"/>
</dbReference>
<dbReference type="RefSeq" id="WP_343873535.1">
    <property type="nucleotide sequence ID" value="NZ_BAAAIX010000016.1"/>
</dbReference>
<dbReference type="InterPro" id="IPR017946">
    <property type="entry name" value="PLC-like_Pdiesterase_TIM-brl"/>
</dbReference>
<dbReference type="Gene3D" id="3.20.20.190">
    <property type="entry name" value="Phosphatidylinositol (PI) phosphodiesterase"/>
    <property type="match status" value="1"/>
</dbReference>
<dbReference type="SUPFAM" id="SSF51695">
    <property type="entry name" value="PLC-like phosphodiesterases"/>
    <property type="match status" value="1"/>
</dbReference>
<gene>
    <name evidence="2" type="ORF">ACFSCS_06800</name>
</gene>
<proteinExistence type="predicted"/>
<dbReference type="PANTHER" id="PTHR43805">
    <property type="entry name" value="GLYCEROPHOSPHORYL DIESTER PHOSPHODIESTERASE"/>
    <property type="match status" value="1"/>
</dbReference>
<evidence type="ECO:0000313" key="2">
    <source>
        <dbReference type="EMBL" id="MFD1889898.1"/>
    </source>
</evidence>
<dbReference type="PANTHER" id="PTHR43805:SF1">
    <property type="entry name" value="GP-PDE DOMAIN-CONTAINING PROTEIN"/>
    <property type="match status" value="1"/>
</dbReference>